<reference evidence="5 6" key="2">
    <citation type="submission" date="2024-05" db="EMBL/GenBank/DDBJ databases">
        <authorList>
            <person name="Chen Y."/>
            <person name="Shah S."/>
            <person name="Dougan E. K."/>
            <person name="Thang M."/>
            <person name="Chan C."/>
        </authorList>
    </citation>
    <scope>NUCLEOTIDE SEQUENCE [LARGE SCALE GENOMIC DNA]</scope>
</reference>
<evidence type="ECO:0000313" key="6">
    <source>
        <dbReference type="Proteomes" id="UP001152797"/>
    </source>
</evidence>
<dbReference type="EMBL" id="CAMXCT030000979">
    <property type="protein sequence ID" value="CAL4772621.1"/>
    <property type="molecule type" value="Genomic_DNA"/>
</dbReference>
<dbReference type="PROSITE" id="PS50103">
    <property type="entry name" value="ZF_C3H1"/>
    <property type="match status" value="1"/>
</dbReference>
<evidence type="ECO:0000256" key="2">
    <source>
        <dbReference type="SAM" id="MobiDB-lite"/>
    </source>
</evidence>
<keyword evidence="6" id="KW-1185">Reference proteome</keyword>
<feature type="compositionally biased region" description="Low complexity" evidence="2">
    <location>
        <begin position="681"/>
        <end position="699"/>
    </location>
</feature>
<feature type="domain" description="C3H1-type" evidence="3">
    <location>
        <begin position="521"/>
        <end position="551"/>
    </location>
</feature>
<sequence length="799" mass="88007">MGLPQECRTPTGSLRSEPGVRLQDVATQGRPEGLCDDFQRDCPTTFDFQGMTTELRVSVPVPVPATAGTMKTATESCIKRSNWRWSDLEDQDEDQDSDILWLHYTSAASVENANNATAANAAGGWAWDAASATNSDLPEEPTDRRGANYPASEPPRMRGSNKFGPRTREAKPDRQNRHMRHHTKKEVHLPPRPTVRHQPLRSTTREHERHLQEVERDHLPTRFHREDQRQALSKEMQESAQQMYQGWGSQKRMSTVLAAMEELPKRVGEDMHKLASHVVDSVQSEINEVSTVIRGESQQSTETTKAMKHLEVIPTMVLNLLESRMEKAKAQVREKVGGMIQQLSAIHEEDAHEGGEVLAEQMQDMSSEVAKIAGDAVEAAAQECRAHATQQLDIALASLREPLGPPGPAKTVEEDEEAAIKWQKVCKIRNAVEDDLLLQKNVDSIFPAATHNAMETALEVIKDKDFMPHSVTNEVVADQLLRAKVRGRGDVRAPSSVGTGGLREARESTVPRNPGSLGHPDLCPRPCIYYRSGTCTSGADCTFCHLSHSRRPLRLDKRHREALKRMPFRKLLNVVVPILASKVAALAEEKLSSLCEVAVEADANTEQECGSPVAEPAEPDQPDGLEAAIAVAAVDTELAATDTAVNMAEIKMDVLQILEQLARNAGLMFVDVARPGSATATSSRLAASTCSTGSSSSDQDSGRDKKVWLRALQVMNLRSLLVMIRRLARDAGNAEDLRLLEQIIGRIQSAFGRSAPDFEEDEPDRFEAVKEEEPLGVAQEASPPVQPQVLQLRLSQLVS</sequence>
<evidence type="ECO:0000313" key="5">
    <source>
        <dbReference type="EMBL" id="CAL4772621.1"/>
    </source>
</evidence>
<dbReference type="InterPro" id="IPR000571">
    <property type="entry name" value="Znf_CCCH"/>
</dbReference>
<dbReference type="EMBL" id="CAMXCT010000979">
    <property type="protein sequence ID" value="CAI3985309.1"/>
    <property type="molecule type" value="Genomic_DNA"/>
</dbReference>
<keyword evidence="1" id="KW-0863">Zinc-finger</keyword>
<evidence type="ECO:0000259" key="3">
    <source>
        <dbReference type="PROSITE" id="PS50103"/>
    </source>
</evidence>
<evidence type="ECO:0000256" key="1">
    <source>
        <dbReference type="PROSITE-ProRule" id="PRU00723"/>
    </source>
</evidence>
<dbReference type="GO" id="GO:0008270">
    <property type="term" value="F:zinc ion binding"/>
    <property type="evidence" value="ECO:0007669"/>
    <property type="project" value="UniProtKB-KW"/>
</dbReference>
<dbReference type="AlphaFoldDB" id="A0A9P1FQ02"/>
<comment type="caution">
    <text evidence="4">The sequence shown here is derived from an EMBL/GenBank/DDBJ whole genome shotgun (WGS) entry which is preliminary data.</text>
</comment>
<protein>
    <submittedName>
        <fullName evidence="5">C3H1-type domain-containing protein</fullName>
    </submittedName>
</protein>
<feature type="region of interest" description="Disordered" evidence="2">
    <location>
        <begin position="681"/>
        <end position="702"/>
    </location>
</feature>
<name>A0A9P1FQ02_9DINO</name>
<evidence type="ECO:0000313" key="4">
    <source>
        <dbReference type="EMBL" id="CAI3985309.1"/>
    </source>
</evidence>
<proteinExistence type="predicted"/>
<dbReference type="Proteomes" id="UP001152797">
    <property type="component" value="Unassembled WGS sequence"/>
</dbReference>
<feature type="compositionally biased region" description="Basic and acidic residues" evidence="2">
    <location>
        <begin position="166"/>
        <end position="176"/>
    </location>
</feature>
<accession>A0A9P1FQ02</accession>
<keyword evidence="1" id="KW-0862">Zinc</keyword>
<feature type="region of interest" description="Disordered" evidence="2">
    <location>
        <begin position="491"/>
        <end position="514"/>
    </location>
</feature>
<organism evidence="4">
    <name type="scientific">Cladocopium goreaui</name>
    <dbReference type="NCBI Taxonomy" id="2562237"/>
    <lineage>
        <taxon>Eukaryota</taxon>
        <taxon>Sar</taxon>
        <taxon>Alveolata</taxon>
        <taxon>Dinophyceae</taxon>
        <taxon>Suessiales</taxon>
        <taxon>Symbiodiniaceae</taxon>
        <taxon>Cladocopium</taxon>
    </lineage>
</organism>
<dbReference type="EMBL" id="CAMXCT020000979">
    <property type="protein sequence ID" value="CAL1138684.1"/>
    <property type="molecule type" value="Genomic_DNA"/>
</dbReference>
<dbReference type="OrthoDB" id="442275at2759"/>
<feature type="zinc finger region" description="C3H1-type" evidence="1">
    <location>
        <begin position="521"/>
        <end position="551"/>
    </location>
</feature>
<feature type="region of interest" description="Disordered" evidence="2">
    <location>
        <begin position="132"/>
        <end position="184"/>
    </location>
</feature>
<feature type="region of interest" description="Disordered" evidence="2">
    <location>
        <begin position="754"/>
        <end position="784"/>
    </location>
</feature>
<keyword evidence="1" id="KW-0479">Metal-binding</keyword>
<reference evidence="4" key="1">
    <citation type="submission" date="2022-10" db="EMBL/GenBank/DDBJ databases">
        <authorList>
            <person name="Chen Y."/>
            <person name="Dougan E. K."/>
            <person name="Chan C."/>
            <person name="Rhodes N."/>
            <person name="Thang M."/>
        </authorList>
    </citation>
    <scope>NUCLEOTIDE SEQUENCE</scope>
</reference>
<gene>
    <name evidence="4" type="ORF">C1SCF055_LOCUS12773</name>
</gene>